<dbReference type="Proteomes" id="UP000214610">
    <property type="component" value="Unassembled WGS sequence"/>
</dbReference>
<comment type="caution">
    <text evidence="1">The sequence shown here is derived from an EMBL/GenBank/DDBJ whole genome shotgun (WGS) entry which is preliminary data.</text>
</comment>
<gene>
    <name evidence="1" type="ORF">ADH67_05020</name>
</gene>
<reference evidence="2" key="1">
    <citation type="submission" date="2017-05" db="EMBL/GenBank/DDBJ databases">
        <title>Improved OligoMM genomes.</title>
        <authorList>
            <person name="Garzetti D."/>
        </authorList>
    </citation>
    <scope>NUCLEOTIDE SEQUENCE [LARGE SCALE GENOMIC DNA]</scope>
    <source>
        <strain evidence="2">YL45</strain>
    </source>
</reference>
<protein>
    <submittedName>
        <fullName evidence="1">Uncharacterized protein</fullName>
    </submittedName>
</protein>
<keyword evidence="2" id="KW-1185">Reference proteome</keyword>
<dbReference type="EMBL" id="NHMP01000002">
    <property type="protein sequence ID" value="OXE50346.1"/>
    <property type="molecule type" value="Genomic_DNA"/>
</dbReference>
<evidence type="ECO:0000313" key="1">
    <source>
        <dbReference type="EMBL" id="OXE50346.1"/>
    </source>
</evidence>
<organism evidence="1 2">
    <name type="scientific">Turicimonas muris</name>
    <dbReference type="NCBI Taxonomy" id="1796652"/>
    <lineage>
        <taxon>Bacteria</taxon>
        <taxon>Pseudomonadati</taxon>
        <taxon>Pseudomonadota</taxon>
        <taxon>Betaproteobacteria</taxon>
        <taxon>Burkholderiales</taxon>
        <taxon>Sutterellaceae</taxon>
        <taxon>Turicimonas</taxon>
    </lineage>
</organism>
<sequence>MFSPDGYKTFLIVINHKVVTIDANPYKAKFQFYSQFSLGGIRLQIFPNMIEKKNGVKYEFY</sequence>
<dbReference type="AlphaFoldDB" id="A0A227KRJ7"/>
<proteinExistence type="predicted"/>
<name>A0A227KRJ7_9BURK</name>
<evidence type="ECO:0000313" key="2">
    <source>
        <dbReference type="Proteomes" id="UP000214610"/>
    </source>
</evidence>
<accession>A0A227KRJ7</accession>